<protein>
    <submittedName>
        <fullName evidence="2">Uncharacterized protein</fullName>
    </submittedName>
</protein>
<comment type="caution">
    <text evidence="2">The sequence shown here is derived from an EMBL/GenBank/DDBJ whole genome shotgun (WGS) entry which is preliminary data.</text>
</comment>
<proteinExistence type="predicted"/>
<evidence type="ECO:0000313" key="2">
    <source>
        <dbReference type="EMBL" id="PWY87725.1"/>
    </source>
</evidence>
<keyword evidence="3" id="KW-1185">Reference proteome</keyword>
<evidence type="ECO:0000256" key="1">
    <source>
        <dbReference type="SAM" id="Phobius"/>
    </source>
</evidence>
<accession>A0A317WP09</accession>
<organism evidence="2 3">
    <name type="scientific">Aspergillus heteromorphus CBS 117.55</name>
    <dbReference type="NCBI Taxonomy" id="1448321"/>
    <lineage>
        <taxon>Eukaryota</taxon>
        <taxon>Fungi</taxon>
        <taxon>Dikarya</taxon>
        <taxon>Ascomycota</taxon>
        <taxon>Pezizomycotina</taxon>
        <taxon>Eurotiomycetes</taxon>
        <taxon>Eurotiomycetidae</taxon>
        <taxon>Eurotiales</taxon>
        <taxon>Aspergillaceae</taxon>
        <taxon>Aspergillus</taxon>
        <taxon>Aspergillus subgen. Circumdati</taxon>
    </lineage>
</organism>
<keyword evidence="1" id="KW-0812">Transmembrane</keyword>
<gene>
    <name evidence="2" type="ORF">BO70DRAFT_201383</name>
</gene>
<dbReference type="EMBL" id="MSFL01000006">
    <property type="protein sequence ID" value="PWY87725.1"/>
    <property type="molecule type" value="Genomic_DNA"/>
</dbReference>
<dbReference type="Proteomes" id="UP000247233">
    <property type="component" value="Unassembled WGS sequence"/>
</dbReference>
<reference evidence="2 3" key="1">
    <citation type="submission" date="2016-12" db="EMBL/GenBank/DDBJ databases">
        <title>The genomes of Aspergillus section Nigri reveals drivers in fungal speciation.</title>
        <authorList>
            <consortium name="DOE Joint Genome Institute"/>
            <person name="Vesth T.C."/>
            <person name="Nybo J."/>
            <person name="Theobald S."/>
            <person name="Brandl J."/>
            <person name="Frisvad J.C."/>
            <person name="Nielsen K.F."/>
            <person name="Lyhne E.K."/>
            <person name="Kogle M.E."/>
            <person name="Kuo A."/>
            <person name="Riley R."/>
            <person name="Clum A."/>
            <person name="Nolan M."/>
            <person name="Lipzen A."/>
            <person name="Salamov A."/>
            <person name="Henrissat B."/>
            <person name="Wiebenga A."/>
            <person name="De Vries R.P."/>
            <person name="Grigoriev I.V."/>
            <person name="Mortensen U.H."/>
            <person name="Andersen M.R."/>
            <person name="Baker S.E."/>
        </authorList>
    </citation>
    <scope>NUCLEOTIDE SEQUENCE [LARGE SCALE GENOMIC DNA]</scope>
    <source>
        <strain evidence="2 3">CBS 117.55</strain>
    </source>
</reference>
<name>A0A317WP09_9EURO</name>
<dbReference type="VEuPathDB" id="FungiDB:BO70DRAFT_201383"/>
<sequence length="102" mass="11922">MTRLSQDISIRLSVTRWTRLESSGTWGYFIISQTVMMTMMMLMTLWMDYLEGEEARFYRQKLCKTADSYLYISSSSDIILSIIYLSIYTLSTDPKTSIRTPS</sequence>
<feature type="transmembrane region" description="Helical" evidence="1">
    <location>
        <begin position="68"/>
        <end position="87"/>
    </location>
</feature>
<dbReference type="RefSeq" id="XP_025401608.1">
    <property type="nucleotide sequence ID" value="XM_025538595.1"/>
</dbReference>
<keyword evidence="1" id="KW-1133">Transmembrane helix</keyword>
<feature type="transmembrane region" description="Helical" evidence="1">
    <location>
        <begin position="26"/>
        <end position="47"/>
    </location>
</feature>
<evidence type="ECO:0000313" key="3">
    <source>
        <dbReference type="Proteomes" id="UP000247233"/>
    </source>
</evidence>
<dbReference type="AlphaFoldDB" id="A0A317WP09"/>
<dbReference type="GeneID" id="37060832"/>
<keyword evidence="1" id="KW-0472">Membrane</keyword>